<dbReference type="Pfam" id="PF12697">
    <property type="entry name" value="Abhydrolase_6"/>
    <property type="match status" value="1"/>
</dbReference>
<keyword evidence="3" id="KW-0378">Hydrolase</keyword>
<dbReference type="AlphaFoldDB" id="A0A373A290"/>
<gene>
    <name evidence="3" type="ORF">DR950_31660</name>
</gene>
<evidence type="ECO:0000259" key="2">
    <source>
        <dbReference type="Pfam" id="PF12697"/>
    </source>
</evidence>
<dbReference type="GO" id="GO:0016787">
    <property type="term" value="F:hydrolase activity"/>
    <property type="evidence" value="ECO:0007669"/>
    <property type="project" value="UniProtKB-KW"/>
</dbReference>
<accession>A0A373A290</accession>
<feature type="domain" description="AB hydrolase-1" evidence="2">
    <location>
        <begin position="4"/>
        <end position="235"/>
    </location>
</feature>
<sequence>MATFVLIHGAAADSWCWEPLAAELRGRGHEVVAPDLPCEDDTAGLAEYADAVVAAVSSSDASAAASERPAGDRTGPLVVVAHSFGGFTGPLVCARLPVDLLVMLQAQVPAPGETPGAWWESTGYPEARRESDRARGVAEGAEEDERALFLHDTPPALAEELLTEHERRQSATPFGTPWPLDSWPQVPTRFLLATGDRFFPPAFLRRLVQDRLGLRPDEMPGDHLPMLGHPEELAERLEAYLAAL</sequence>
<dbReference type="PANTHER" id="PTHR37017:SF11">
    <property type="entry name" value="ESTERASE_LIPASE_THIOESTERASE DOMAIN-CONTAINING PROTEIN"/>
    <property type="match status" value="1"/>
</dbReference>
<dbReference type="SUPFAM" id="SSF53474">
    <property type="entry name" value="alpha/beta-Hydrolases"/>
    <property type="match status" value="1"/>
</dbReference>
<name>A0A373A290_9ACTN</name>
<dbReference type="PANTHER" id="PTHR37017">
    <property type="entry name" value="AB HYDROLASE-1 DOMAIN-CONTAINING PROTEIN-RELATED"/>
    <property type="match status" value="1"/>
</dbReference>
<dbReference type="EMBL" id="QVIG01000001">
    <property type="protein sequence ID" value="RGD61697.1"/>
    <property type="molecule type" value="Genomic_DNA"/>
</dbReference>
<evidence type="ECO:0000313" key="3">
    <source>
        <dbReference type="EMBL" id="RGD61697.1"/>
    </source>
</evidence>
<dbReference type="Gene3D" id="3.40.50.1820">
    <property type="entry name" value="alpha/beta hydrolase"/>
    <property type="match status" value="1"/>
</dbReference>
<organism evidence="3 4">
    <name type="scientific">Kitasatospora xanthocidica</name>
    <dbReference type="NCBI Taxonomy" id="83382"/>
    <lineage>
        <taxon>Bacteria</taxon>
        <taxon>Bacillati</taxon>
        <taxon>Actinomycetota</taxon>
        <taxon>Actinomycetes</taxon>
        <taxon>Kitasatosporales</taxon>
        <taxon>Streptomycetaceae</taxon>
        <taxon>Kitasatospora</taxon>
    </lineage>
</organism>
<feature type="compositionally biased region" description="Basic and acidic residues" evidence="1">
    <location>
        <begin position="126"/>
        <end position="136"/>
    </location>
</feature>
<dbReference type="InterPro" id="IPR052897">
    <property type="entry name" value="Sec-Metab_Biosynth_Hydrolase"/>
</dbReference>
<protein>
    <submittedName>
        <fullName evidence="3">Alpha/beta hydrolase</fullName>
    </submittedName>
</protein>
<keyword evidence="4" id="KW-1185">Reference proteome</keyword>
<reference evidence="3 4" key="1">
    <citation type="submission" date="2018-08" db="EMBL/GenBank/DDBJ databases">
        <title>Diversity &amp; Physiological Properties of Lignin-Decomposing Actinobacteria from Soil.</title>
        <authorList>
            <person name="Roh S.G."/>
            <person name="Kim S.B."/>
        </authorList>
    </citation>
    <scope>NUCLEOTIDE SEQUENCE [LARGE SCALE GENOMIC DNA]</scope>
    <source>
        <strain evidence="3 4">MMS17-GH009</strain>
    </source>
</reference>
<feature type="region of interest" description="Disordered" evidence="1">
    <location>
        <begin position="116"/>
        <end position="139"/>
    </location>
</feature>
<dbReference type="Proteomes" id="UP000263377">
    <property type="component" value="Unassembled WGS sequence"/>
</dbReference>
<evidence type="ECO:0000313" key="4">
    <source>
        <dbReference type="Proteomes" id="UP000263377"/>
    </source>
</evidence>
<dbReference type="InterPro" id="IPR029058">
    <property type="entry name" value="AB_hydrolase_fold"/>
</dbReference>
<comment type="caution">
    <text evidence="3">The sequence shown here is derived from an EMBL/GenBank/DDBJ whole genome shotgun (WGS) entry which is preliminary data.</text>
</comment>
<evidence type="ECO:0000256" key="1">
    <source>
        <dbReference type="SAM" id="MobiDB-lite"/>
    </source>
</evidence>
<dbReference type="RefSeq" id="WP_117489824.1">
    <property type="nucleotide sequence ID" value="NZ_QVIG01000001.1"/>
</dbReference>
<proteinExistence type="predicted"/>
<dbReference type="InterPro" id="IPR000073">
    <property type="entry name" value="AB_hydrolase_1"/>
</dbReference>